<evidence type="ECO:0000256" key="8">
    <source>
        <dbReference type="PIRSR" id="PIRSR000862-1"/>
    </source>
</evidence>
<comment type="similarity">
    <text evidence="1 7">Belongs to the AB hydrolase superfamily. Lipase family.</text>
</comment>
<dbReference type="Gene3D" id="3.40.50.1820">
    <property type="entry name" value="alpha/beta hydrolase"/>
    <property type="match status" value="1"/>
</dbReference>
<dbReference type="STRING" id="195883.A0A482XUF4"/>
<evidence type="ECO:0000256" key="9">
    <source>
        <dbReference type="SAM" id="Phobius"/>
    </source>
</evidence>
<evidence type="ECO:0000256" key="2">
    <source>
        <dbReference type="ARBA" id="ARBA00022729"/>
    </source>
</evidence>
<accession>A0A482XUF4</accession>
<feature type="domain" description="Partial AB-hydrolase lipase" evidence="10">
    <location>
        <begin position="53"/>
        <end position="105"/>
    </location>
</feature>
<evidence type="ECO:0000256" key="1">
    <source>
        <dbReference type="ARBA" id="ARBA00010701"/>
    </source>
</evidence>
<dbReference type="EMBL" id="QKKF02000817">
    <property type="protein sequence ID" value="RZF48978.1"/>
    <property type="molecule type" value="Genomic_DNA"/>
</dbReference>
<keyword evidence="9" id="KW-0472">Membrane</keyword>
<evidence type="ECO:0000256" key="7">
    <source>
        <dbReference type="PIRNR" id="PIRNR000862"/>
    </source>
</evidence>
<dbReference type="PIRSF" id="PIRSF000862">
    <property type="entry name" value="Steryl_ester_lip"/>
    <property type="match status" value="1"/>
</dbReference>
<dbReference type="GO" id="GO:0016042">
    <property type="term" value="P:lipid catabolic process"/>
    <property type="evidence" value="ECO:0007669"/>
    <property type="project" value="UniProtKB-KW"/>
</dbReference>
<keyword evidence="4 7" id="KW-0442">Lipid degradation</keyword>
<dbReference type="GO" id="GO:0016788">
    <property type="term" value="F:hydrolase activity, acting on ester bonds"/>
    <property type="evidence" value="ECO:0007669"/>
    <property type="project" value="InterPro"/>
</dbReference>
<feature type="transmembrane region" description="Helical" evidence="9">
    <location>
        <begin position="12"/>
        <end position="30"/>
    </location>
</feature>
<proteinExistence type="inferred from homology"/>
<feature type="active site" description="Nucleophile" evidence="8">
    <location>
        <position position="181"/>
    </location>
</feature>
<name>A0A482XUF4_LAOST</name>
<dbReference type="Pfam" id="PF04083">
    <property type="entry name" value="Abhydro_lipase"/>
    <property type="match status" value="1"/>
</dbReference>
<evidence type="ECO:0000313" key="12">
    <source>
        <dbReference type="Proteomes" id="UP000291343"/>
    </source>
</evidence>
<dbReference type="OrthoDB" id="9974421at2759"/>
<dbReference type="InterPro" id="IPR029058">
    <property type="entry name" value="AB_hydrolase_fold"/>
</dbReference>
<feature type="active site" description="Charge relay system" evidence="8">
    <location>
        <position position="386"/>
    </location>
</feature>
<dbReference type="SMR" id="A0A482XUF4"/>
<gene>
    <name evidence="11" type="ORF">LSTR_LSTR003054</name>
</gene>
<keyword evidence="3 7" id="KW-0378">Hydrolase</keyword>
<keyword evidence="6" id="KW-0325">Glycoprotein</keyword>
<feature type="active site" description="Charge relay system" evidence="8">
    <location>
        <position position="355"/>
    </location>
</feature>
<keyword evidence="2" id="KW-0732">Signal</keyword>
<keyword evidence="9" id="KW-0812">Transmembrane</keyword>
<reference evidence="11 12" key="1">
    <citation type="journal article" date="2017" name="Gigascience">
        <title>Genome sequence of the small brown planthopper, Laodelphax striatellus.</title>
        <authorList>
            <person name="Zhu J."/>
            <person name="Jiang F."/>
            <person name="Wang X."/>
            <person name="Yang P."/>
            <person name="Bao Y."/>
            <person name="Zhao W."/>
            <person name="Wang W."/>
            <person name="Lu H."/>
            <person name="Wang Q."/>
            <person name="Cui N."/>
            <person name="Li J."/>
            <person name="Chen X."/>
            <person name="Luo L."/>
            <person name="Yu J."/>
            <person name="Kang L."/>
            <person name="Cui F."/>
        </authorList>
    </citation>
    <scope>NUCLEOTIDE SEQUENCE [LARGE SCALE GENOMIC DNA]</scope>
    <source>
        <strain evidence="11">Lst14</strain>
    </source>
</reference>
<evidence type="ECO:0000256" key="3">
    <source>
        <dbReference type="ARBA" id="ARBA00022801"/>
    </source>
</evidence>
<evidence type="ECO:0000313" key="11">
    <source>
        <dbReference type="EMBL" id="RZF48978.1"/>
    </source>
</evidence>
<protein>
    <recommendedName>
        <fullName evidence="7">Lipase</fullName>
    </recommendedName>
</protein>
<keyword evidence="12" id="KW-1185">Reference proteome</keyword>
<evidence type="ECO:0000259" key="10">
    <source>
        <dbReference type="Pfam" id="PF04083"/>
    </source>
</evidence>
<keyword evidence="9" id="KW-1133">Transmembrane helix</keyword>
<evidence type="ECO:0000256" key="5">
    <source>
        <dbReference type="ARBA" id="ARBA00023098"/>
    </source>
</evidence>
<organism evidence="11 12">
    <name type="scientific">Laodelphax striatellus</name>
    <name type="common">Small brown planthopper</name>
    <name type="synonym">Delphax striatella</name>
    <dbReference type="NCBI Taxonomy" id="195883"/>
    <lineage>
        <taxon>Eukaryota</taxon>
        <taxon>Metazoa</taxon>
        <taxon>Ecdysozoa</taxon>
        <taxon>Arthropoda</taxon>
        <taxon>Hexapoda</taxon>
        <taxon>Insecta</taxon>
        <taxon>Pterygota</taxon>
        <taxon>Neoptera</taxon>
        <taxon>Paraneoptera</taxon>
        <taxon>Hemiptera</taxon>
        <taxon>Auchenorrhyncha</taxon>
        <taxon>Fulgoroidea</taxon>
        <taxon>Delphacidae</taxon>
        <taxon>Criomorphinae</taxon>
        <taxon>Laodelphax</taxon>
    </lineage>
</organism>
<dbReference type="AlphaFoldDB" id="A0A482XUF4"/>
<dbReference type="InterPro" id="IPR025483">
    <property type="entry name" value="Lipase_euk"/>
</dbReference>
<comment type="caution">
    <text evidence="11">The sequence shown here is derived from an EMBL/GenBank/DDBJ whole genome shotgun (WGS) entry which is preliminary data.</text>
</comment>
<dbReference type="Proteomes" id="UP000291343">
    <property type="component" value="Unassembled WGS sequence"/>
</dbReference>
<sequence length="411" mass="48706">MLCDRRKLCRMLGGDSLVCVLVYLFVLIDYCGVIEGARQRRISQKELEAMNAEQLINYYGYNVESHRFVTYDGYVLTLHRLARPMARPVLLQHGVMGSTETWVMQGPKRDLPYMMYEAGFDVWIGNVRGNLYGRNHVNMSVLDPKFWEFSWHEMGLYDLPGMLDYIIQWTGYPDVLYVGHSMGTTMAYVMGSMRPEYNRKIRVSIHMAPVAYMTLREFFYLYYVKFRTQFTRMYTRNGIYELLPRNKYLRMIQADLCRDGSPFQWICIDMFFTLTGADWEQLNRTMVPMYLRHASPSSIQTLDHFSQLIARPGMFMAYDYKNIRKNYEKYGSYEPPTYNLSRVTAPAVLFYAKNDFLSRQVDVDRISRELPNVVGKKLIQYRKFNHIDYLWGKYSKKLVYDDIINLLRLYS</sequence>
<dbReference type="InterPro" id="IPR006693">
    <property type="entry name" value="AB_hydrolase_lipase"/>
</dbReference>
<evidence type="ECO:0000256" key="4">
    <source>
        <dbReference type="ARBA" id="ARBA00022963"/>
    </source>
</evidence>
<dbReference type="SUPFAM" id="SSF53474">
    <property type="entry name" value="alpha/beta-Hydrolases"/>
    <property type="match status" value="1"/>
</dbReference>
<keyword evidence="5" id="KW-0443">Lipid metabolism</keyword>
<dbReference type="PANTHER" id="PTHR11005">
    <property type="entry name" value="LYSOSOMAL ACID LIPASE-RELATED"/>
    <property type="match status" value="1"/>
</dbReference>
<dbReference type="InParanoid" id="A0A482XUF4"/>
<evidence type="ECO:0000256" key="6">
    <source>
        <dbReference type="ARBA" id="ARBA00023180"/>
    </source>
</evidence>
<dbReference type="FunFam" id="3.40.50.1820:FF:000057">
    <property type="entry name" value="Lipase"/>
    <property type="match status" value="1"/>
</dbReference>